<name>A0A2A4HX60_9SPHN</name>
<evidence type="ECO:0000313" key="11">
    <source>
        <dbReference type="EMBL" id="PCG08621.1"/>
    </source>
</evidence>
<evidence type="ECO:0000256" key="5">
    <source>
        <dbReference type="ARBA" id="ARBA00022737"/>
    </source>
</evidence>
<comment type="caution">
    <text evidence="11">The sequence shown here is derived from an EMBL/GenBank/DDBJ whole genome shotgun (WGS) entry which is preliminary data.</text>
</comment>
<gene>
    <name evidence="11" type="ORF">COA17_13055</name>
</gene>
<keyword evidence="4" id="KW-0964">Secreted</keyword>
<evidence type="ECO:0000256" key="8">
    <source>
        <dbReference type="ARBA" id="ARBA00029594"/>
    </source>
</evidence>
<feature type="domain" description="PLD phosphodiesterase" evidence="10">
    <location>
        <begin position="312"/>
        <end position="334"/>
    </location>
</feature>
<dbReference type="CDD" id="cd09143">
    <property type="entry name" value="PLDc_vPLD1_2_like_bac_2"/>
    <property type="match status" value="1"/>
</dbReference>
<dbReference type="InterPro" id="IPR025202">
    <property type="entry name" value="PLD-like_dom"/>
</dbReference>
<evidence type="ECO:0000259" key="10">
    <source>
        <dbReference type="PROSITE" id="PS50035"/>
    </source>
</evidence>
<keyword evidence="12" id="KW-1185">Reference proteome</keyword>
<dbReference type="SMART" id="SM00155">
    <property type="entry name" value="PLDc"/>
    <property type="match status" value="2"/>
</dbReference>
<proteinExistence type="predicted"/>
<dbReference type="GO" id="GO:0005576">
    <property type="term" value="C:extracellular region"/>
    <property type="evidence" value="ECO:0007669"/>
    <property type="project" value="UniProtKB-SubCell"/>
</dbReference>
<dbReference type="GO" id="GO:0005886">
    <property type="term" value="C:plasma membrane"/>
    <property type="evidence" value="ECO:0007669"/>
    <property type="project" value="TreeGrafter"/>
</dbReference>
<feature type="compositionally biased region" description="Basic and acidic residues" evidence="9">
    <location>
        <begin position="121"/>
        <end position="132"/>
    </location>
</feature>
<feature type="region of interest" description="Disordered" evidence="9">
    <location>
        <begin position="121"/>
        <end position="142"/>
    </location>
</feature>
<reference evidence="11 12" key="1">
    <citation type="submission" date="2017-09" db="EMBL/GenBank/DDBJ databases">
        <title>Sphingomonas ginsenosidimutans KACC 14949, whole genome shotgun sequence.</title>
        <authorList>
            <person name="Feng G."/>
            <person name="Zhu H."/>
        </authorList>
    </citation>
    <scope>NUCLEOTIDE SEQUENCE [LARGE SCALE GENOMIC DNA]</scope>
    <source>
        <strain evidence="11 12">KACC 14949</strain>
    </source>
</reference>
<sequence length="440" mass="49343">MLNAQHQILLVGWDFDARITLAFGQDHPEAPTDVGNFIGWLVKRTPGLQVYILRWDKGALKTLFRGRTLWTLFKWRFFQKRIHLLLDGHHPVAASHHQKIVVIDDDLAFCGGIDMTDERWDTRAHRDDDPHRRSPSGGAYKPWHDVTTALEGPVAVALGELCRTRWEIAGGAPVPAPPPRAGACWPESLAADFTDVDVAISRSQPEHGGLPAIREIEELYLALIAGARRRIYAESQYFASRRIAEAIARRVAEPDPPEIVVVNPVTAQGWLEPLAMDTARQRLVAEIEKRDHRDRFRLYHPMTAGGEAIYCHAKVLVVDDRVIRVGSSNFNNRSMRLDTECDVTIAEEPETIARIQADLIAEHLDAPIADVAAGIAADGLIATIERLRGTGKTLIPYDPPELNDVEQWLADNEVLDPEGPDEMFEAFAKRPGLLRRLRRK</sequence>
<dbReference type="SUPFAM" id="SSF56024">
    <property type="entry name" value="Phospholipase D/nuclease"/>
    <property type="match status" value="2"/>
</dbReference>
<evidence type="ECO:0000256" key="9">
    <source>
        <dbReference type="SAM" id="MobiDB-lite"/>
    </source>
</evidence>
<dbReference type="AlphaFoldDB" id="A0A2A4HX60"/>
<evidence type="ECO:0000256" key="6">
    <source>
        <dbReference type="ARBA" id="ARBA00022801"/>
    </source>
</evidence>
<dbReference type="GO" id="GO:0004630">
    <property type="term" value="F:phospholipase D activity"/>
    <property type="evidence" value="ECO:0007669"/>
    <property type="project" value="TreeGrafter"/>
</dbReference>
<evidence type="ECO:0000313" key="12">
    <source>
        <dbReference type="Proteomes" id="UP000218784"/>
    </source>
</evidence>
<feature type="domain" description="PLD phosphodiesterase" evidence="10">
    <location>
        <begin position="92"/>
        <end position="119"/>
    </location>
</feature>
<dbReference type="EMBL" id="NWVD01000005">
    <property type="protein sequence ID" value="PCG08621.1"/>
    <property type="molecule type" value="Genomic_DNA"/>
</dbReference>
<comment type="function">
    <text evidence="1">Could be a virulence factor.</text>
</comment>
<comment type="subcellular location">
    <subcellularLocation>
        <location evidence="2">Secreted</location>
    </subcellularLocation>
</comment>
<evidence type="ECO:0000256" key="1">
    <source>
        <dbReference type="ARBA" id="ARBA00003145"/>
    </source>
</evidence>
<dbReference type="Gene3D" id="3.30.870.10">
    <property type="entry name" value="Endonuclease Chain A"/>
    <property type="match status" value="2"/>
</dbReference>
<keyword evidence="6" id="KW-0378">Hydrolase</keyword>
<dbReference type="InterPro" id="IPR015679">
    <property type="entry name" value="PLipase_D_fam"/>
</dbReference>
<dbReference type="GO" id="GO:0009395">
    <property type="term" value="P:phospholipid catabolic process"/>
    <property type="evidence" value="ECO:0007669"/>
    <property type="project" value="TreeGrafter"/>
</dbReference>
<keyword evidence="7" id="KW-0443">Lipid metabolism</keyword>
<dbReference type="CDD" id="cd09140">
    <property type="entry name" value="PLDc_vPLD1_2_like_bac_1"/>
    <property type="match status" value="1"/>
</dbReference>
<evidence type="ECO:0000256" key="7">
    <source>
        <dbReference type="ARBA" id="ARBA00023098"/>
    </source>
</evidence>
<dbReference type="PROSITE" id="PS50035">
    <property type="entry name" value="PLD"/>
    <property type="match status" value="2"/>
</dbReference>
<dbReference type="Proteomes" id="UP000218784">
    <property type="component" value="Unassembled WGS sequence"/>
</dbReference>
<protein>
    <recommendedName>
        <fullName evidence="3">Phospholipase D</fullName>
    </recommendedName>
    <alternativeName>
        <fullName evidence="8">Choline phosphatase</fullName>
    </alternativeName>
</protein>
<evidence type="ECO:0000256" key="3">
    <source>
        <dbReference type="ARBA" id="ARBA00018392"/>
    </source>
</evidence>
<dbReference type="PANTHER" id="PTHR18896">
    <property type="entry name" value="PHOSPHOLIPASE D"/>
    <property type="match status" value="1"/>
</dbReference>
<evidence type="ECO:0000256" key="4">
    <source>
        <dbReference type="ARBA" id="ARBA00022525"/>
    </source>
</evidence>
<keyword evidence="5" id="KW-0677">Repeat</keyword>
<dbReference type="InterPro" id="IPR001736">
    <property type="entry name" value="PLipase_D/transphosphatidylase"/>
</dbReference>
<organism evidence="11 12">
    <name type="scientific">Sphingomonas ginsenosidimutans</name>
    <dbReference type="NCBI Taxonomy" id="862134"/>
    <lineage>
        <taxon>Bacteria</taxon>
        <taxon>Pseudomonadati</taxon>
        <taxon>Pseudomonadota</taxon>
        <taxon>Alphaproteobacteria</taxon>
        <taxon>Sphingomonadales</taxon>
        <taxon>Sphingomonadaceae</taxon>
        <taxon>Sphingomonas</taxon>
    </lineage>
</organism>
<dbReference type="Pfam" id="PF13091">
    <property type="entry name" value="PLDc_2"/>
    <property type="match status" value="1"/>
</dbReference>
<dbReference type="Pfam" id="PF00614">
    <property type="entry name" value="PLDc"/>
    <property type="match status" value="1"/>
</dbReference>
<evidence type="ECO:0000256" key="2">
    <source>
        <dbReference type="ARBA" id="ARBA00004613"/>
    </source>
</evidence>
<accession>A0A2A4HX60</accession>
<dbReference type="PANTHER" id="PTHR18896:SF60">
    <property type="entry name" value="PHOSPHOLIPASE D"/>
    <property type="match status" value="1"/>
</dbReference>